<feature type="transmembrane region" description="Helical" evidence="1">
    <location>
        <begin position="219"/>
        <end position="240"/>
    </location>
</feature>
<feature type="transmembrane region" description="Helical" evidence="1">
    <location>
        <begin position="384"/>
        <end position="402"/>
    </location>
</feature>
<feature type="transmembrane region" description="Helical" evidence="1">
    <location>
        <begin position="271"/>
        <end position="288"/>
    </location>
</feature>
<dbReference type="Proteomes" id="UP000190675">
    <property type="component" value="Chromosome I"/>
</dbReference>
<proteinExistence type="predicted"/>
<organism evidence="2 3">
    <name type="scientific">Bradyrhizobium erythrophlei</name>
    <dbReference type="NCBI Taxonomy" id="1437360"/>
    <lineage>
        <taxon>Bacteria</taxon>
        <taxon>Pseudomonadati</taxon>
        <taxon>Pseudomonadota</taxon>
        <taxon>Alphaproteobacteria</taxon>
        <taxon>Hyphomicrobiales</taxon>
        <taxon>Nitrobacteraceae</taxon>
        <taxon>Bradyrhizobium</taxon>
    </lineage>
</organism>
<feature type="transmembrane region" description="Helical" evidence="1">
    <location>
        <begin position="294"/>
        <end position="311"/>
    </location>
</feature>
<feature type="transmembrane region" description="Helical" evidence="1">
    <location>
        <begin position="246"/>
        <end position="264"/>
    </location>
</feature>
<protein>
    <recommendedName>
        <fullName evidence="4">Dolichyl-phosphate-mannose-protein mannosyltransferase</fullName>
    </recommendedName>
</protein>
<evidence type="ECO:0000313" key="2">
    <source>
        <dbReference type="EMBL" id="SHH64870.1"/>
    </source>
</evidence>
<feature type="transmembrane region" description="Helical" evidence="1">
    <location>
        <begin position="461"/>
        <end position="481"/>
    </location>
</feature>
<keyword evidence="1" id="KW-0472">Membrane</keyword>
<feature type="transmembrane region" description="Helical" evidence="1">
    <location>
        <begin position="430"/>
        <end position="449"/>
    </location>
</feature>
<feature type="transmembrane region" description="Helical" evidence="1">
    <location>
        <begin position="6"/>
        <end position="25"/>
    </location>
</feature>
<reference evidence="2 3" key="1">
    <citation type="submission" date="2016-11" db="EMBL/GenBank/DDBJ databases">
        <authorList>
            <person name="Jaros S."/>
            <person name="Januszkiewicz K."/>
            <person name="Wedrychowicz H."/>
        </authorList>
    </citation>
    <scope>NUCLEOTIDE SEQUENCE [LARGE SCALE GENOMIC DNA]</scope>
    <source>
        <strain evidence="2 3">GAS242</strain>
    </source>
</reference>
<accession>A0A1M5UPI9</accession>
<dbReference type="AlphaFoldDB" id="A0A1M5UPI9"/>
<evidence type="ECO:0008006" key="4">
    <source>
        <dbReference type="Google" id="ProtNLM"/>
    </source>
</evidence>
<feature type="transmembrane region" description="Helical" evidence="1">
    <location>
        <begin position="190"/>
        <end position="212"/>
    </location>
</feature>
<evidence type="ECO:0000313" key="3">
    <source>
        <dbReference type="Proteomes" id="UP000190675"/>
    </source>
</evidence>
<feature type="transmembrane region" description="Helical" evidence="1">
    <location>
        <begin position="92"/>
        <end position="111"/>
    </location>
</feature>
<dbReference type="RefSeq" id="WP_079571985.1">
    <property type="nucleotide sequence ID" value="NZ_LT670818.1"/>
</dbReference>
<feature type="transmembrane region" description="Helical" evidence="1">
    <location>
        <begin position="32"/>
        <end position="59"/>
    </location>
</feature>
<feature type="transmembrane region" description="Helical" evidence="1">
    <location>
        <begin position="323"/>
        <end position="348"/>
    </location>
</feature>
<keyword evidence="1" id="KW-0812">Transmembrane</keyword>
<sequence>MIFVQNVTVILSTLLLFTLCGWCVVAPFGRQIAFPAACAAFSGLLLLPCAALAIHVILMMTYWKATLVAGGALLSVSLLAVYVFGRQDMVSGLPCLVVAAIALSVCATLTVTRTDLFFGGPALLYANGTDQLGYANIADWIRMHVTNTALTHPPEDIYGSYPDYLFTRDPRFGSFSLLALVSVISGRSAAFAYDLTCAIALTAASIGVSAVFSRTRAVFLLLAAALFVSVWFDFGLIGYLGKIVGFPATILVVAMFFALCRLISVEEEFPLAALGALVACVICTVLMFNAQLTAVALGVFGSCFLVTRLVWEQRDALMVSQTARCSMILAALIVIAVVSSGVVARPLYTGFIPMSLDWKILADWAMQIAGPLGTTGPVLLVGPMRIIFTTVFVCICISAIIWKSPGATALVLGSATMAGMLYAFDERWRFYEISLLFVATPICAVAVLLNEELFLAGRVRFWIFFAVLLLTPVGFGLPRFVNGLSSLGGDSTPPLYRFSLEETDRMADVVASGAVIDVGEAPQFNIFLVVELGRRGIPFQVSEKSWRTFMGYRPWPIPHYDKPMPISIVLRSEANSAAPGLLMRTTQFDVMRRP</sequence>
<dbReference type="EMBL" id="LT670818">
    <property type="protein sequence ID" value="SHH64870.1"/>
    <property type="molecule type" value="Genomic_DNA"/>
</dbReference>
<evidence type="ECO:0000256" key="1">
    <source>
        <dbReference type="SAM" id="Phobius"/>
    </source>
</evidence>
<gene>
    <name evidence="2" type="ORF">SAMN05444169_8560</name>
</gene>
<name>A0A1M5UPI9_9BRAD</name>
<feature type="transmembrane region" description="Helical" evidence="1">
    <location>
        <begin position="65"/>
        <end position="85"/>
    </location>
</feature>
<keyword evidence="1" id="KW-1133">Transmembrane helix</keyword>